<dbReference type="SUPFAM" id="SSF56752">
    <property type="entry name" value="D-aminoacid aminotransferase-like PLP-dependent enzymes"/>
    <property type="match status" value="1"/>
</dbReference>
<evidence type="ECO:0000256" key="14">
    <source>
        <dbReference type="ARBA" id="ARBA00048212"/>
    </source>
</evidence>
<evidence type="ECO:0000256" key="13">
    <source>
        <dbReference type="ARBA" id="ARBA00023304"/>
    </source>
</evidence>
<reference evidence="18 19" key="1">
    <citation type="submission" date="2014-08" db="EMBL/GenBank/DDBJ databases">
        <title>Porphyromonas gulae strain:COT-052_OH3439 Genome sequencing.</title>
        <authorList>
            <person name="Wallis C."/>
            <person name="Deusch O."/>
            <person name="O'Flynn C."/>
            <person name="Davis I."/>
            <person name="Jospin G."/>
            <person name="Darling A.E."/>
            <person name="Coil D.A."/>
            <person name="Alexiev A."/>
            <person name="Horsfall A."/>
            <person name="Kirkwood N."/>
            <person name="Harris S."/>
            <person name="Eisen J.A."/>
        </authorList>
    </citation>
    <scope>NUCLEOTIDE SEQUENCE [LARGE SCALE GENOMIC DNA]</scope>
    <source>
        <strain evidence="19">COT-052 OH3439</strain>
    </source>
</reference>
<dbReference type="FunFam" id="3.30.470.10:FF:000004">
    <property type="entry name" value="Branched-chain-amino-acid aminotransferase"/>
    <property type="match status" value="1"/>
</dbReference>
<dbReference type="EMBL" id="JRAK01000011">
    <property type="protein sequence ID" value="KGN94565.1"/>
    <property type="molecule type" value="Genomic_DNA"/>
</dbReference>
<comment type="catalytic activity">
    <reaction evidence="15">
        <text>L-isoleucine + 2-oxoglutarate = (S)-3-methyl-2-oxopentanoate + L-glutamate</text>
        <dbReference type="Rhea" id="RHEA:24801"/>
        <dbReference type="ChEBI" id="CHEBI:16810"/>
        <dbReference type="ChEBI" id="CHEBI:29985"/>
        <dbReference type="ChEBI" id="CHEBI:35146"/>
        <dbReference type="ChEBI" id="CHEBI:58045"/>
        <dbReference type="EC" id="2.6.1.42"/>
    </reaction>
</comment>
<dbReference type="NCBIfam" id="TIGR01123">
    <property type="entry name" value="ilvE_II"/>
    <property type="match status" value="1"/>
</dbReference>
<evidence type="ECO:0000256" key="12">
    <source>
        <dbReference type="ARBA" id="ARBA00022898"/>
    </source>
</evidence>
<keyword evidence="19" id="KW-1185">Reference proteome</keyword>
<dbReference type="PIRSF" id="PIRSF006468">
    <property type="entry name" value="BCAT1"/>
    <property type="match status" value="1"/>
</dbReference>
<comment type="pathway">
    <text evidence="5">Amino-acid biosynthesis; L-leucine biosynthesis; L-leucine from 3-methyl-2-oxobutanoate: step 4/4.</text>
</comment>
<evidence type="ECO:0000256" key="17">
    <source>
        <dbReference type="PIRSR" id="PIRSR006468-1"/>
    </source>
</evidence>
<keyword evidence="10" id="KW-0028">Amino-acid biosynthesis</keyword>
<dbReference type="InterPro" id="IPR043132">
    <property type="entry name" value="BCAT-like_C"/>
</dbReference>
<evidence type="ECO:0000256" key="2">
    <source>
        <dbReference type="ARBA" id="ARBA00003109"/>
    </source>
</evidence>
<dbReference type="UniPathway" id="UPA00048">
    <property type="reaction ID" value="UER00073"/>
</dbReference>
<accession>A0A099WZR1</accession>
<dbReference type="PATRIC" id="fig|111105.18.peg.1775"/>
<dbReference type="UniPathway" id="UPA00047">
    <property type="reaction ID" value="UER00058"/>
</dbReference>
<gene>
    <name evidence="18" type="ORF">HR15_00625</name>
</gene>
<evidence type="ECO:0000256" key="7">
    <source>
        <dbReference type="ARBA" id="ARBA00013053"/>
    </source>
</evidence>
<comment type="catalytic activity">
    <reaction evidence="14">
        <text>L-valine + 2-oxoglutarate = 3-methyl-2-oxobutanoate + L-glutamate</text>
        <dbReference type="Rhea" id="RHEA:24813"/>
        <dbReference type="ChEBI" id="CHEBI:11851"/>
        <dbReference type="ChEBI" id="CHEBI:16810"/>
        <dbReference type="ChEBI" id="CHEBI:29985"/>
        <dbReference type="ChEBI" id="CHEBI:57762"/>
        <dbReference type="EC" id="2.6.1.42"/>
    </reaction>
</comment>
<feature type="modified residue" description="N6-(pyridoxal phosphate)lysine" evidence="17">
    <location>
        <position position="183"/>
    </location>
</feature>
<dbReference type="AlphaFoldDB" id="A0A099WZR1"/>
<comment type="catalytic activity">
    <reaction evidence="16">
        <text>L-leucine + 2-oxoglutarate = 4-methyl-2-oxopentanoate + L-glutamate</text>
        <dbReference type="Rhea" id="RHEA:18321"/>
        <dbReference type="ChEBI" id="CHEBI:16810"/>
        <dbReference type="ChEBI" id="CHEBI:17865"/>
        <dbReference type="ChEBI" id="CHEBI:29985"/>
        <dbReference type="ChEBI" id="CHEBI:57427"/>
        <dbReference type="EC" id="2.6.1.42"/>
    </reaction>
</comment>
<dbReference type="UniPathway" id="UPA00049">
    <property type="reaction ID" value="UER00062"/>
</dbReference>
<dbReference type="CDD" id="cd01557">
    <property type="entry name" value="BCAT_beta_family"/>
    <property type="match status" value="1"/>
</dbReference>
<dbReference type="InterPro" id="IPR043131">
    <property type="entry name" value="BCAT-like_N"/>
</dbReference>
<dbReference type="Gene3D" id="3.20.10.10">
    <property type="entry name" value="D-amino Acid Aminotransferase, subunit A, domain 2"/>
    <property type="match status" value="1"/>
</dbReference>
<proteinExistence type="inferred from homology"/>
<dbReference type="NCBIfam" id="NF009897">
    <property type="entry name" value="PRK13357.1"/>
    <property type="match status" value="1"/>
</dbReference>
<evidence type="ECO:0000256" key="3">
    <source>
        <dbReference type="ARBA" id="ARBA00004824"/>
    </source>
</evidence>
<comment type="caution">
    <text evidence="18">The sequence shown here is derived from an EMBL/GenBank/DDBJ whole genome shotgun (WGS) entry which is preliminary data.</text>
</comment>
<dbReference type="InterPro" id="IPR033939">
    <property type="entry name" value="BCAT_family"/>
</dbReference>
<evidence type="ECO:0000256" key="10">
    <source>
        <dbReference type="ARBA" id="ARBA00022605"/>
    </source>
</evidence>
<evidence type="ECO:0000256" key="8">
    <source>
        <dbReference type="ARBA" id="ARBA00018179"/>
    </source>
</evidence>
<dbReference type="EC" id="2.6.1.42" evidence="7"/>
<evidence type="ECO:0000256" key="4">
    <source>
        <dbReference type="ARBA" id="ARBA00004931"/>
    </source>
</evidence>
<dbReference type="PANTHER" id="PTHR42825:SF2">
    <property type="entry name" value="BRANCHED-CHAIN-AMINO-ACID AMINOTRANSFERASE 3, CHLOROPLASTIC-RELATED"/>
    <property type="match status" value="1"/>
</dbReference>
<dbReference type="InterPro" id="IPR036038">
    <property type="entry name" value="Aminotransferase-like"/>
</dbReference>
<evidence type="ECO:0000256" key="16">
    <source>
        <dbReference type="ARBA" id="ARBA00049229"/>
    </source>
</evidence>
<dbReference type="PANTHER" id="PTHR42825">
    <property type="entry name" value="AMINO ACID AMINOTRANSFERASE"/>
    <property type="match status" value="1"/>
</dbReference>
<dbReference type="Pfam" id="PF01063">
    <property type="entry name" value="Aminotran_4"/>
    <property type="match status" value="1"/>
</dbReference>
<evidence type="ECO:0000256" key="5">
    <source>
        <dbReference type="ARBA" id="ARBA00005072"/>
    </source>
</evidence>
<keyword evidence="11 18" id="KW-0808">Transferase</keyword>
<dbReference type="InterPro" id="IPR001544">
    <property type="entry name" value="Aminotrans_IV"/>
</dbReference>
<dbReference type="InterPro" id="IPR005786">
    <property type="entry name" value="B_amino_transII"/>
</dbReference>
<dbReference type="GO" id="GO:0009099">
    <property type="term" value="P:L-valine biosynthetic process"/>
    <property type="evidence" value="ECO:0007669"/>
    <property type="project" value="UniProtKB-UniPathway"/>
</dbReference>
<evidence type="ECO:0000256" key="11">
    <source>
        <dbReference type="ARBA" id="ARBA00022679"/>
    </source>
</evidence>
<comment type="function">
    <text evidence="2">Acts on leucine, isoleucine and valine.</text>
</comment>
<protein>
    <recommendedName>
        <fullName evidence="8">Branched-chain-amino-acid aminotransferase</fullName>
        <ecNumber evidence="7">2.6.1.42</ecNumber>
    </recommendedName>
</protein>
<comment type="pathway">
    <text evidence="3">Amino-acid biosynthesis; L-isoleucine biosynthesis; L-isoleucine from 2-oxobutanoate: step 4/4.</text>
</comment>
<evidence type="ECO:0000313" key="18">
    <source>
        <dbReference type="EMBL" id="KGN94565.1"/>
    </source>
</evidence>
<dbReference type="GO" id="GO:0004084">
    <property type="term" value="F:branched-chain-amino-acid transaminase activity"/>
    <property type="evidence" value="ECO:0007669"/>
    <property type="project" value="UniProtKB-EC"/>
</dbReference>
<evidence type="ECO:0000313" key="19">
    <source>
        <dbReference type="Proteomes" id="UP000030146"/>
    </source>
</evidence>
<name>A0A099WZR1_9PORP</name>
<comment type="pathway">
    <text evidence="4">Amino-acid biosynthesis; L-valine biosynthesis; L-valine from pyruvate: step 4/4.</text>
</comment>
<comment type="cofactor">
    <cofactor evidence="1">
        <name>pyridoxal 5'-phosphate</name>
        <dbReference type="ChEBI" id="CHEBI:597326"/>
    </cofactor>
</comment>
<keyword evidence="12" id="KW-0663">Pyridoxal phosphate</keyword>
<evidence type="ECO:0000256" key="15">
    <source>
        <dbReference type="ARBA" id="ARBA00048798"/>
    </source>
</evidence>
<dbReference type="GO" id="GO:0009097">
    <property type="term" value="P:isoleucine biosynthetic process"/>
    <property type="evidence" value="ECO:0007669"/>
    <property type="project" value="UniProtKB-UniPathway"/>
</dbReference>
<evidence type="ECO:0000256" key="6">
    <source>
        <dbReference type="ARBA" id="ARBA00009320"/>
    </source>
</evidence>
<organism evidence="18 19">
    <name type="scientific">Porphyromonas gulae</name>
    <dbReference type="NCBI Taxonomy" id="111105"/>
    <lineage>
        <taxon>Bacteria</taxon>
        <taxon>Pseudomonadati</taxon>
        <taxon>Bacteroidota</taxon>
        <taxon>Bacteroidia</taxon>
        <taxon>Bacteroidales</taxon>
        <taxon>Porphyromonadaceae</taxon>
        <taxon>Porphyromonas</taxon>
    </lineage>
</organism>
<comment type="similarity">
    <text evidence="6">Belongs to the class-IV pyridoxal-phosphate-dependent aminotransferase family.</text>
</comment>
<dbReference type="GeneID" id="57238844"/>
<keyword evidence="13" id="KW-0100">Branched-chain amino acid biosynthesis</keyword>
<evidence type="ECO:0000256" key="9">
    <source>
        <dbReference type="ARBA" id="ARBA00022576"/>
    </source>
</evidence>
<evidence type="ECO:0000256" key="1">
    <source>
        <dbReference type="ARBA" id="ARBA00001933"/>
    </source>
</evidence>
<dbReference type="Proteomes" id="UP000030146">
    <property type="component" value="Unassembled WGS sequence"/>
</dbReference>
<dbReference type="GO" id="GO:0009098">
    <property type="term" value="P:L-leucine biosynthetic process"/>
    <property type="evidence" value="ECO:0007669"/>
    <property type="project" value="UniProtKB-UniPathway"/>
</dbReference>
<dbReference type="FunFam" id="3.20.10.10:FF:000006">
    <property type="entry name" value="Branched-chain amino acid aminotransferase"/>
    <property type="match status" value="1"/>
</dbReference>
<dbReference type="RefSeq" id="WP_039417828.1">
    <property type="nucleotide sequence ID" value="NZ_JRAK01000011.1"/>
</dbReference>
<dbReference type="Gene3D" id="3.30.470.10">
    <property type="match status" value="1"/>
</dbReference>
<sequence>MENIDWSSLSFGYMKTDYNVRCYYRNGKWGELEVSSEETITMHMAATCLHYGQEAFEGMKAFRGKDGKIRLFRMDENAKRMNRSCQGVVMAELPQEIFEAAVIKAVKMNERFVPPYESGASLYIRPLVIGLGAQVGVKPAPEYLFIVFVTPVGPYFKEGFKPTKMAIFREYDRAAPLGTGTIKVGGNYAAGMIPTVKAHEMGYSAAIFLDAKEKKYIDEAGPANFFAIKNNTYITPESSSILPSITNKSLMQVAQDLGLKVERRPVAEEELATFEEAGACGTAAVISPISEIDDLENNKQYVISKDGKPGPWCEKLYHELRAIQYGDKPDTHGWVTILD</sequence>
<keyword evidence="9 18" id="KW-0032">Aminotransferase</keyword>